<dbReference type="Gene3D" id="1.10.443.10">
    <property type="entry name" value="Intergrase catalytic core"/>
    <property type="match status" value="1"/>
</dbReference>
<evidence type="ECO:0000256" key="2">
    <source>
        <dbReference type="ARBA" id="ARBA00023172"/>
    </source>
</evidence>
<dbReference type="InterPro" id="IPR002104">
    <property type="entry name" value="Integrase_catalytic"/>
</dbReference>
<dbReference type="SUPFAM" id="SSF56349">
    <property type="entry name" value="DNA breaking-rejoining enzymes"/>
    <property type="match status" value="1"/>
</dbReference>
<name>A0ABW2BLC4_9HYPH</name>
<keyword evidence="2" id="KW-0233">DNA recombination</keyword>
<dbReference type="Proteomes" id="UP001596292">
    <property type="component" value="Unassembled WGS sequence"/>
</dbReference>
<dbReference type="PROSITE" id="PS51898">
    <property type="entry name" value="TYR_RECOMBINASE"/>
    <property type="match status" value="1"/>
</dbReference>
<proteinExistence type="predicted"/>
<dbReference type="InterPro" id="IPR013762">
    <property type="entry name" value="Integrase-like_cat_sf"/>
</dbReference>
<evidence type="ECO:0000313" key="6">
    <source>
        <dbReference type="Proteomes" id="UP001596292"/>
    </source>
</evidence>
<organism evidence="5 6">
    <name type="scientific">Methylobacterium komagatae</name>
    <dbReference type="NCBI Taxonomy" id="374425"/>
    <lineage>
        <taxon>Bacteria</taxon>
        <taxon>Pseudomonadati</taxon>
        <taxon>Pseudomonadota</taxon>
        <taxon>Alphaproteobacteria</taxon>
        <taxon>Hyphomicrobiales</taxon>
        <taxon>Methylobacteriaceae</taxon>
        <taxon>Methylobacterium</taxon>
    </lineage>
</organism>
<feature type="region of interest" description="Disordered" evidence="3">
    <location>
        <begin position="354"/>
        <end position="397"/>
    </location>
</feature>
<sequence length="397" mass="45205">MSRPSKGARLWPQSARFDNAGILLERAVWVIRDGSTKRSTGVVVEDDRKAPPEAEQALARYLAEKHEPPREGHRPLAAVPVADVINIYLRDCAERQARPREVAQRAAALMKFWGAKSLAQVTGETCRAYVAKGGTRRQLEDLRSAIEHHLREGLHREIVRVVLPEKGAARERWLTRSEAARLIWSAYRYREIQKGHATGRRSRRHVARFILVALYTGTRAGAICAASFEPSEGRGWVNLETGVFYRRPEGERETNKRKAPVRLPDRLLAHLRRWKRMRACVHHVVEWNGAPVRDVDKAFRNTVADARLSADVTPHVLKHTAITWGMQNGMTKEDAAGFFATTVETIERHYWHHHPDYQREAARKVGGRPRQKPDRNDRKNGEQSQTNVLKMAGRPTG</sequence>
<dbReference type="RefSeq" id="WP_378970656.1">
    <property type="nucleotide sequence ID" value="NZ_JBHSWN010000001.1"/>
</dbReference>
<evidence type="ECO:0000256" key="1">
    <source>
        <dbReference type="ARBA" id="ARBA00022908"/>
    </source>
</evidence>
<evidence type="ECO:0000259" key="4">
    <source>
        <dbReference type="PROSITE" id="PS51898"/>
    </source>
</evidence>
<dbReference type="InterPro" id="IPR011010">
    <property type="entry name" value="DNA_brk_join_enz"/>
</dbReference>
<evidence type="ECO:0000313" key="5">
    <source>
        <dbReference type="EMBL" id="MFC6790639.1"/>
    </source>
</evidence>
<dbReference type="InterPro" id="IPR050090">
    <property type="entry name" value="Tyrosine_recombinase_XerCD"/>
</dbReference>
<reference evidence="6" key="1">
    <citation type="journal article" date="2019" name="Int. J. Syst. Evol. Microbiol.">
        <title>The Global Catalogue of Microorganisms (GCM) 10K type strain sequencing project: providing services to taxonomists for standard genome sequencing and annotation.</title>
        <authorList>
            <consortium name="The Broad Institute Genomics Platform"/>
            <consortium name="The Broad Institute Genome Sequencing Center for Infectious Disease"/>
            <person name="Wu L."/>
            <person name="Ma J."/>
        </authorList>
    </citation>
    <scope>NUCLEOTIDE SEQUENCE [LARGE SCALE GENOMIC DNA]</scope>
    <source>
        <strain evidence="6">CCUG 48316</strain>
    </source>
</reference>
<keyword evidence="1" id="KW-0229">DNA integration</keyword>
<dbReference type="PANTHER" id="PTHR30349:SF88">
    <property type="entry name" value="BLL1584 PROTEIN"/>
    <property type="match status" value="1"/>
</dbReference>
<accession>A0ABW2BLC4</accession>
<dbReference type="PANTHER" id="PTHR30349">
    <property type="entry name" value="PHAGE INTEGRASE-RELATED"/>
    <property type="match status" value="1"/>
</dbReference>
<comment type="caution">
    <text evidence="5">The sequence shown here is derived from an EMBL/GenBank/DDBJ whole genome shotgun (WGS) entry which is preliminary data.</text>
</comment>
<dbReference type="EMBL" id="JBHSWN010000001">
    <property type="protein sequence ID" value="MFC6790639.1"/>
    <property type="molecule type" value="Genomic_DNA"/>
</dbReference>
<evidence type="ECO:0000256" key="3">
    <source>
        <dbReference type="SAM" id="MobiDB-lite"/>
    </source>
</evidence>
<keyword evidence="6" id="KW-1185">Reference proteome</keyword>
<feature type="compositionally biased region" description="Basic and acidic residues" evidence="3">
    <location>
        <begin position="371"/>
        <end position="381"/>
    </location>
</feature>
<protein>
    <submittedName>
        <fullName evidence="5">Site-specific integrase</fullName>
    </submittedName>
</protein>
<gene>
    <name evidence="5" type="ORF">ACFQE0_14080</name>
</gene>
<feature type="domain" description="Tyr recombinase" evidence="4">
    <location>
        <begin position="169"/>
        <end position="363"/>
    </location>
</feature>
<feature type="compositionally biased region" description="Basic and acidic residues" evidence="3">
    <location>
        <begin position="354"/>
        <end position="363"/>
    </location>
</feature>